<dbReference type="NCBIfam" id="TIGR04371">
    <property type="entry name" value="methyltran_NanM"/>
    <property type="match status" value="1"/>
</dbReference>
<dbReference type="OrthoDB" id="339886at2"/>
<dbReference type="AlphaFoldDB" id="A0A553JT09"/>
<name>A0A553JT09_SHEHA</name>
<dbReference type="RefSeq" id="WP_143563209.1">
    <property type="nucleotide sequence ID" value="NZ_BMPL01000003.1"/>
</dbReference>
<accession>A0A553JT09</accession>
<keyword evidence="2" id="KW-1185">Reference proteome</keyword>
<organism evidence="1 2">
    <name type="scientific">Shewanella hanedai</name>
    <name type="common">Alteromonas hanedai</name>
    <dbReference type="NCBI Taxonomy" id="25"/>
    <lineage>
        <taxon>Bacteria</taxon>
        <taxon>Pseudomonadati</taxon>
        <taxon>Pseudomonadota</taxon>
        <taxon>Gammaproteobacteria</taxon>
        <taxon>Alteromonadales</taxon>
        <taxon>Shewanellaceae</taxon>
        <taxon>Shewanella</taxon>
    </lineage>
</organism>
<reference evidence="2" key="1">
    <citation type="submission" date="2019-07" db="EMBL/GenBank/DDBJ databases">
        <title>Shewanella sp. YLB-08 draft genomic sequence.</title>
        <authorList>
            <person name="Yu L."/>
        </authorList>
    </citation>
    <scope>NUCLEOTIDE SEQUENCE [LARGE SCALE GENOMIC DNA]</scope>
    <source>
        <strain evidence="2">JCM 20706</strain>
    </source>
</reference>
<proteinExistence type="predicted"/>
<dbReference type="InterPro" id="IPR030807">
    <property type="entry name" value="Methyltran_NanM"/>
</dbReference>
<sequence length="352" mass="40614">MWKENVSTMIADMKNVDPSYQPSHFWQHGSDRLQQDLEQHGIASFRSLKSALGYFVPTYMFNGWALQPERYHDALELFDNAFVGDKKSMMFMSEFLCGETHAKGDYRVFKASERACKPYTENFSESQVGEPVEQFEFEGKFHSRSSLNYLLGLNFIKQHIDELPIKTVLEIGGGFGSLGEILLSDSRNDSFYIDVDIPPTCLFSSYYLKEVFGSDNIADYMQLKDKEAIDIETLRDQYRGAVMCPWQLPALTGEVDLFVNFISFQEMEPHIVQNYLYHVARLKSKYVLLRNLREGKQVAKDASQVGVIKPIKGDDYDTYLPDYELVATNVLPFGFQTIDNFHSELRLYKLRT</sequence>
<protein>
    <submittedName>
        <fullName evidence="1">Putative sugar O-methyltransferase</fullName>
        <ecNumber evidence="1">2.1.1.-</ecNumber>
    </submittedName>
</protein>
<keyword evidence="1" id="KW-0808">Transferase</keyword>
<dbReference type="EC" id="2.1.1.-" evidence="1"/>
<evidence type="ECO:0000313" key="1">
    <source>
        <dbReference type="EMBL" id="TRY15597.1"/>
    </source>
</evidence>
<gene>
    <name evidence="1" type="ORF">FN961_03735</name>
</gene>
<comment type="caution">
    <text evidence="1">The sequence shown here is derived from an EMBL/GenBank/DDBJ whole genome shotgun (WGS) entry which is preliminary data.</text>
</comment>
<dbReference type="GO" id="GO:0032259">
    <property type="term" value="P:methylation"/>
    <property type="evidence" value="ECO:0007669"/>
    <property type="project" value="UniProtKB-KW"/>
</dbReference>
<dbReference type="Proteomes" id="UP000318126">
    <property type="component" value="Unassembled WGS sequence"/>
</dbReference>
<evidence type="ECO:0000313" key="2">
    <source>
        <dbReference type="Proteomes" id="UP000318126"/>
    </source>
</evidence>
<dbReference type="EMBL" id="VKGK01000003">
    <property type="protein sequence ID" value="TRY15597.1"/>
    <property type="molecule type" value="Genomic_DNA"/>
</dbReference>
<keyword evidence="1" id="KW-0489">Methyltransferase</keyword>
<dbReference type="GO" id="GO:0008168">
    <property type="term" value="F:methyltransferase activity"/>
    <property type="evidence" value="ECO:0007669"/>
    <property type="project" value="UniProtKB-KW"/>
</dbReference>